<dbReference type="AlphaFoldDB" id="A0A2I0JNL5"/>
<protein>
    <submittedName>
        <fullName evidence="1">Uncharacterized protein</fullName>
    </submittedName>
</protein>
<reference evidence="1 2" key="1">
    <citation type="submission" date="2017-11" db="EMBL/GenBank/DDBJ databases">
        <title>De-novo sequencing of pomegranate (Punica granatum L.) genome.</title>
        <authorList>
            <person name="Akparov Z."/>
            <person name="Amiraslanov A."/>
            <person name="Hajiyeva S."/>
            <person name="Abbasov M."/>
            <person name="Kaur K."/>
            <person name="Hamwieh A."/>
            <person name="Solovyev V."/>
            <person name="Salamov A."/>
            <person name="Braich B."/>
            <person name="Kosarev P."/>
            <person name="Mahmoud A."/>
            <person name="Hajiyev E."/>
            <person name="Babayeva S."/>
            <person name="Izzatullayeva V."/>
            <person name="Mammadov A."/>
            <person name="Mammadov A."/>
            <person name="Sharifova S."/>
            <person name="Ojaghi J."/>
            <person name="Eynullazada K."/>
            <person name="Bayramov B."/>
            <person name="Abdulazimova A."/>
            <person name="Shahmuradov I."/>
        </authorList>
    </citation>
    <scope>NUCLEOTIDE SEQUENCE [LARGE SCALE GENOMIC DNA]</scope>
    <source>
        <strain evidence="2">cv. AG2017</strain>
        <tissue evidence="1">Leaf</tissue>
    </source>
</reference>
<gene>
    <name evidence="1" type="ORF">CRG98_021717</name>
</gene>
<organism evidence="1 2">
    <name type="scientific">Punica granatum</name>
    <name type="common">Pomegranate</name>
    <dbReference type="NCBI Taxonomy" id="22663"/>
    <lineage>
        <taxon>Eukaryota</taxon>
        <taxon>Viridiplantae</taxon>
        <taxon>Streptophyta</taxon>
        <taxon>Embryophyta</taxon>
        <taxon>Tracheophyta</taxon>
        <taxon>Spermatophyta</taxon>
        <taxon>Magnoliopsida</taxon>
        <taxon>eudicotyledons</taxon>
        <taxon>Gunneridae</taxon>
        <taxon>Pentapetalae</taxon>
        <taxon>rosids</taxon>
        <taxon>malvids</taxon>
        <taxon>Myrtales</taxon>
        <taxon>Lythraceae</taxon>
        <taxon>Punica</taxon>
    </lineage>
</organism>
<accession>A0A2I0JNL5</accession>
<sequence length="94" mass="10028">MVIPSPERRDGTFKSRVGPLVGRVWAVLACTDPNGKQQTRLEGWTDLTGTSPVGRRHGGSIWNFEARSAALGSQGTPLGDHGGCLFPELSGRLV</sequence>
<keyword evidence="2" id="KW-1185">Reference proteome</keyword>
<evidence type="ECO:0000313" key="1">
    <source>
        <dbReference type="EMBL" id="PKI57878.1"/>
    </source>
</evidence>
<proteinExistence type="predicted"/>
<comment type="caution">
    <text evidence="1">The sequence shown here is derived from an EMBL/GenBank/DDBJ whole genome shotgun (WGS) entry which is preliminary data.</text>
</comment>
<evidence type="ECO:0000313" key="2">
    <source>
        <dbReference type="Proteomes" id="UP000233551"/>
    </source>
</evidence>
<dbReference type="Proteomes" id="UP000233551">
    <property type="component" value="Unassembled WGS sequence"/>
</dbReference>
<dbReference type="EMBL" id="PGOL01001479">
    <property type="protein sequence ID" value="PKI57878.1"/>
    <property type="molecule type" value="Genomic_DNA"/>
</dbReference>
<name>A0A2I0JNL5_PUNGR</name>